<feature type="compositionally biased region" description="Low complexity" evidence="1">
    <location>
        <begin position="48"/>
        <end position="61"/>
    </location>
</feature>
<dbReference type="Proteomes" id="UP001187192">
    <property type="component" value="Unassembled WGS sequence"/>
</dbReference>
<evidence type="ECO:0000313" key="3">
    <source>
        <dbReference type="Proteomes" id="UP001187192"/>
    </source>
</evidence>
<feature type="non-terminal residue" evidence="2">
    <location>
        <position position="1"/>
    </location>
</feature>
<comment type="caution">
    <text evidence="2">The sequence shown here is derived from an EMBL/GenBank/DDBJ whole genome shotgun (WGS) entry which is preliminary data.</text>
</comment>
<dbReference type="AlphaFoldDB" id="A0AA88EMZ9"/>
<proteinExistence type="predicted"/>
<organism evidence="2 3">
    <name type="scientific">Ficus carica</name>
    <name type="common">Common fig</name>
    <dbReference type="NCBI Taxonomy" id="3494"/>
    <lineage>
        <taxon>Eukaryota</taxon>
        <taxon>Viridiplantae</taxon>
        <taxon>Streptophyta</taxon>
        <taxon>Embryophyta</taxon>
        <taxon>Tracheophyta</taxon>
        <taxon>Spermatophyta</taxon>
        <taxon>Magnoliopsida</taxon>
        <taxon>eudicotyledons</taxon>
        <taxon>Gunneridae</taxon>
        <taxon>Pentapetalae</taxon>
        <taxon>rosids</taxon>
        <taxon>fabids</taxon>
        <taxon>Rosales</taxon>
        <taxon>Moraceae</taxon>
        <taxon>Ficeae</taxon>
        <taxon>Ficus</taxon>
    </lineage>
</organism>
<reference evidence="2" key="1">
    <citation type="submission" date="2023-07" db="EMBL/GenBank/DDBJ databases">
        <title>draft genome sequence of fig (Ficus carica).</title>
        <authorList>
            <person name="Takahashi T."/>
            <person name="Nishimura K."/>
        </authorList>
    </citation>
    <scope>NUCLEOTIDE SEQUENCE</scope>
</reference>
<evidence type="ECO:0000313" key="2">
    <source>
        <dbReference type="EMBL" id="GMN75136.1"/>
    </source>
</evidence>
<gene>
    <name evidence="2" type="ORF">TIFTF001_056793</name>
</gene>
<feature type="region of interest" description="Disordered" evidence="1">
    <location>
        <begin position="33"/>
        <end position="61"/>
    </location>
</feature>
<feature type="compositionally biased region" description="Polar residues" evidence="1">
    <location>
        <begin position="33"/>
        <end position="47"/>
    </location>
</feature>
<dbReference type="EMBL" id="BTGU01022188">
    <property type="protein sequence ID" value="GMN75136.1"/>
    <property type="molecule type" value="Genomic_DNA"/>
</dbReference>
<sequence length="87" mass="9467">AVGYSPKSNDNNLSACAERYQLSSISNGVRNVPKTTEVSQSKRSLQISFSTNGKSESSSTSAVSWHDAYQSSFSSYQNSVFSDDIEE</sequence>
<evidence type="ECO:0000256" key="1">
    <source>
        <dbReference type="SAM" id="MobiDB-lite"/>
    </source>
</evidence>
<keyword evidence="3" id="KW-1185">Reference proteome</keyword>
<protein>
    <submittedName>
        <fullName evidence="2">Uncharacterized protein</fullName>
    </submittedName>
</protein>
<name>A0AA88EMZ9_FICCA</name>
<accession>A0AA88EMZ9</accession>